<sequence>MDAYVAYNIYISHIAYIGAGTLPELLSVLANTPNTNNNIISDRLNDLIY</sequence>
<name>X1F3F5_9ZZZZ</name>
<comment type="caution">
    <text evidence="1">The sequence shown here is derived from an EMBL/GenBank/DDBJ whole genome shotgun (WGS) entry which is preliminary data.</text>
</comment>
<reference evidence="1" key="1">
    <citation type="journal article" date="2014" name="Front. Microbiol.">
        <title>High frequency of phylogenetically diverse reductive dehalogenase-homologous genes in deep subseafloor sedimentary metagenomes.</title>
        <authorList>
            <person name="Kawai M."/>
            <person name="Futagami T."/>
            <person name="Toyoda A."/>
            <person name="Takaki Y."/>
            <person name="Nishi S."/>
            <person name="Hori S."/>
            <person name="Arai W."/>
            <person name="Tsubouchi T."/>
            <person name="Morono Y."/>
            <person name="Uchiyama I."/>
            <person name="Ito T."/>
            <person name="Fujiyama A."/>
            <person name="Inagaki F."/>
            <person name="Takami H."/>
        </authorList>
    </citation>
    <scope>NUCLEOTIDE SEQUENCE</scope>
    <source>
        <strain evidence="1">Expedition CK06-06</strain>
    </source>
</reference>
<accession>X1F3F5</accession>
<proteinExistence type="predicted"/>
<organism evidence="1">
    <name type="scientific">marine sediment metagenome</name>
    <dbReference type="NCBI Taxonomy" id="412755"/>
    <lineage>
        <taxon>unclassified sequences</taxon>
        <taxon>metagenomes</taxon>
        <taxon>ecological metagenomes</taxon>
    </lineage>
</organism>
<protein>
    <submittedName>
        <fullName evidence="1">Uncharacterized protein</fullName>
    </submittedName>
</protein>
<evidence type="ECO:0000313" key="1">
    <source>
        <dbReference type="EMBL" id="GAH27090.1"/>
    </source>
</evidence>
<dbReference type="EMBL" id="BARU01005124">
    <property type="protein sequence ID" value="GAH27090.1"/>
    <property type="molecule type" value="Genomic_DNA"/>
</dbReference>
<dbReference type="AlphaFoldDB" id="X1F3F5"/>
<gene>
    <name evidence="1" type="ORF">S03H2_09885</name>
</gene>